<name>A0A438JXL8_VITVI</name>
<comment type="caution">
    <text evidence="1">The sequence shown here is derived from an EMBL/GenBank/DDBJ whole genome shotgun (WGS) entry which is preliminary data.</text>
</comment>
<evidence type="ECO:0000313" key="2">
    <source>
        <dbReference type="Proteomes" id="UP000288805"/>
    </source>
</evidence>
<dbReference type="Proteomes" id="UP000288805">
    <property type="component" value="Unassembled WGS sequence"/>
</dbReference>
<dbReference type="AlphaFoldDB" id="A0A438JXL8"/>
<reference evidence="1 2" key="1">
    <citation type="journal article" date="2018" name="PLoS Genet.">
        <title>Population sequencing reveals clonal diversity and ancestral inbreeding in the grapevine cultivar Chardonnay.</title>
        <authorList>
            <person name="Roach M.J."/>
            <person name="Johnson D.L."/>
            <person name="Bohlmann J."/>
            <person name="van Vuuren H.J."/>
            <person name="Jones S.J."/>
            <person name="Pretorius I.S."/>
            <person name="Schmidt S.A."/>
            <person name="Borneman A.R."/>
        </authorList>
    </citation>
    <scope>NUCLEOTIDE SEQUENCE [LARGE SCALE GENOMIC DNA]</scope>
    <source>
        <strain evidence="2">cv. Chardonnay</strain>
        <tissue evidence="1">Leaf</tissue>
    </source>
</reference>
<sequence>MGGDKGSGPDGFSMAWAWGGKILDAVLVANDAIDLRTRSSKVVVMDTFLYTVRHVPLVNGSYIFFFRALKVCSWMTLFPLVGTNSGGINRSGDQTLKGTFPLGGWRRWLLSLIVLKASCEITSSRGRQIKADGGQKLGDLE</sequence>
<protein>
    <submittedName>
        <fullName evidence="1">Uncharacterized protein</fullName>
    </submittedName>
</protein>
<organism evidence="1 2">
    <name type="scientific">Vitis vinifera</name>
    <name type="common">Grape</name>
    <dbReference type="NCBI Taxonomy" id="29760"/>
    <lineage>
        <taxon>Eukaryota</taxon>
        <taxon>Viridiplantae</taxon>
        <taxon>Streptophyta</taxon>
        <taxon>Embryophyta</taxon>
        <taxon>Tracheophyta</taxon>
        <taxon>Spermatophyta</taxon>
        <taxon>Magnoliopsida</taxon>
        <taxon>eudicotyledons</taxon>
        <taxon>Gunneridae</taxon>
        <taxon>Pentapetalae</taxon>
        <taxon>rosids</taxon>
        <taxon>Vitales</taxon>
        <taxon>Vitaceae</taxon>
        <taxon>Viteae</taxon>
        <taxon>Vitis</taxon>
    </lineage>
</organism>
<gene>
    <name evidence="1" type="ORF">CK203_010201</name>
</gene>
<evidence type="ECO:0000313" key="1">
    <source>
        <dbReference type="EMBL" id="RVX13701.1"/>
    </source>
</evidence>
<proteinExistence type="predicted"/>
<accession>A0A438JXL8</accession>
<dbReference type="EMBL" id="QGNW01000023">
    <property type="protein sequence ID" value="RVX13701.1"/>
    <property type="molecule type" value="Genomic_DNA"/>
</dbReference>